<feature type="binding site" evidence="15 17">
    <location>
        <position position="246"/>
    </location>
    <ligand>
        <name>[2Fe-2S] cluster</name>
        <dbReference type="ChEBI" id="CHEBI:190135"/>
    </ligand>
</feature>
<dbReference type="PIRSF" id="PIRSF006816">
    <property type="entry name" value="Cyc3_hyd_g"/>
    <property type="match status" value="1"/>
</dbReference>
<evidence type="ECO:0000256" key="7">
    <source>
        <dbReference type="ARBA" id="ARBA00022723"/>
    </source>
</evidence>
<dbReference type="PATRIC" id="fig|217031.4.peg.7418"/>
<dbReference type="PANTHER" id="PTHR43513">
    <property type="entry name" value="DIHYDROOROTATE DEHYDROGENASE B (NAD(+)), ELECTRON TRANSFER SUBUNIT"/>
    <property type="match status" value="1"/>
</dbReference>
<dbReference type="PRINTS" id="PR00409">
    <property type="entry name" value="PHDIOXRDTASE"/>
</dbReference>
<sequence length="260" mass="28505">MIQQEIMRVVSQREIARNIFELILEGAMVQEMNQPGQFVHIRPNPGLDPLLRRPISVAHINKMKNQFTVIYRAEGKGTNLLSQYTVNSQLDVLGPLGNGFPINATDSGETALLVGGGIGVPPLFELAKQLTKQGVETKHVLGFQSAEVVFYEKEFSQYGETYIATVDGSLGTKGFVTNVIAEQQLDFDVMFACGPTPMLNALQQEYKDKKGFLSMEQRMGCGIGACFACVCHVNQPVNGKDYVKVCSDGPVFPIGRVVLT</sequence>
<name>A0A0Q9Y2R7_9BACI</name>
<feature type="binding site" evidence="15 16">
    <location>
        <begin position="77"/>
        <end position="78"/>
    </location>
    <ligand>
        <name>FAD</name>
        <dbReference type="ChEBI" id="CHEBI:57692"/>
    </ligand>
</feature>
<dbReference type="GO" id="GO:0046872">
    <property type="term" value="F:metal ion binding"/>
    <property type="evidence" value="ECO:0007669"/>
    <property type="project" value="UniProtKB-KW"/>
</dbReference>
<dbReference type="InterPro" id="IPR037117">
    <property type="entry name" value="Dihydroorotate_DH_ele_sf"/>
</dbReference>
<evidence type="ECO:0000313" key="19">
    <source>
        <dbReference type="EMBL" id="KRG09779.1"/>
    </source>
</evidence>
<dbReference type="InterPro" id="IPR001433">
    <property type="entry name" value="OxRdtase_FAD/NAD-bd"/>
</dbReference>
<dbReference type="Proteomes" id="UP000053881">
    <property type="component" value="Unassembled WGS sequence"/>
</dbReference>
<keyword evidence="10 15" id="KW-0249">Electron transport</keyword>
<feature type="binding site" evidence="15 16">
    <location>
        <begin position="53"/>
        <end position="56"/>
    </location>
    <ligand>
        <name>FAD</name>
        <dbReference type="ChEBI" id="CHEBI:57692"/>
    </ligand>
</feature>
<proteinExistence type="inferred from homology"/>
<evidence type="ECO:0000256" key="13">
    <source>
        <dbReference type="ARBA" id="ARBA00069792"/>
    </source>
</evidence>
<evidence type="ECO:0000256" key="6">
    <source>
        <dbReference type="ARBA" id="ARBA00022714"/>
    </source>
</evidence>
<evidence type="ECO:0000256" key="2">
    <source>
        <dbReference type="ARBA" id="ARBA00006422"/>
    </source>
</evidence>
<organism evidence="19 20">
    <name type="scientific">Lederbergia galactosidilytica</name>
    <dbReference type="NCBI Taxonomy" id="217031"/>
    <lineage>
        <taxon>Bacteria</taxon>
        <taxon>Bacillati</taxon>
        <taxon>Bacillota</taxon>
        <taxon>Bacilli</taxon>
        <taxon>Bacillales</taxon>
        <taxon>Bacillaceae</taxon>
        <taxon>Lederbergia</taxon>
    </lineage>
</organism>
<keyword evidence="9 15" id="KW-0665">Pyrimidine biosynthesis</keyword>
<dbReference type="FunFam" id="3.40.50.80:FF:000017">
    <property type="entry name" value="Dihydroorotate dehydrogenase B (NAD(+)), electron transfer subunit"/>
    <property type="match status" value="1"/>
</dbReference>
<dbReference type="PANTHER" id="PTHR43513:SF3">
    <property type="entry name" value="DIHYDROOROTATE DEHYDROGENASE B (NAD(+)), ELECTRON TRANSFER SUBUNIT-RELATED"/>
    <property type="match status" value="1"/>
</dbReference>
<dbReference type="InterPro" id="IPR019480">
    <property type="entry name" value="Dihydroorotate_DH_Fe-S-bd"/>
</dbReference>
<dbReference type="NCBIfam" id="NF000797">
    <property type="entry name" value="PRK00054.1-2"/>
    <property type="match status" value="1"/>
</dbReference>
<dbReference type="AlphaFoldDB" id="A0A0Q9Y2R7"/>
<dbReference type="InterPro" id="IPR039261">
    <property type="entry name" value="FNR_nucleotide-bd"/>
</dbReference>
<evidence type="ECO:0000256" key="11">
    <source>
        <dbReference type="ARBA" id="ARBA00023004"/>
    </source>
</evidence>
<evidence type="ECO:0000256" key="10">
    <source>
        <dbReference type="ARBA" id="ARBA00022982"/>
    </source>
</evidence>
<evidence type="ECO:0000256" key="15">
    <source>
        <dbReference type="HAMAP-Rule" id="MF_01211"/>
    </source>
</evidence>
<dbReference type="GO" id="GO:0050660">
    <property type="term" value="F:flavin adenine dinucleotide binding"/>
    <property type="evidence" value="ECO:0007669"/>
    <property type="project" value="InterPro"/>
</dbReference>
<dbReference type="InterPro" id="IPR023455">
    <property type="entry name" value="Dihydroorotate_DHASE_ETsu"/>
</dbReference>
<feature type="binding site" evidence="15 17">
    <location>
        <position position="226"/>
    </location>
    <ligand>
        <name>[2Fe-2S] cluster</name>
        <dbReference type="ChEBI" id="CHEBI:190135"/>
    </ligand>
</feature>
<evidence type="ECO:0000256" key="14">
    <source>
        <dbReference type="ARBA" id="ARBA00082223"/>
    </source>
</evidence>
<keyword evidence="4 15" id="KW-0813">Transport</keyword>
<comment type="subunit">
    <text evidence="3 15">Heterotetramer of 2 PyrK and 2 PyrD type B subunits.</text>
</comment>
<comment type="cofactor">
    <cofactor evidence="15">
        <name>[2Fe-2S] cluster</name>
        <dbReference type="ChEBI" id="CHEBI:190135"/>
    </cofactor>
    <text evidence="15">Binds 1 [2Fe-2S] cluster per subunit.</text>
</comment>
<dbReference type="GO" id="GO:0051537">
    <property type="term" value="F:2 iron, 2 sulfur cluster binding"/>
    <property type="evidence" value="ECO:0007669"/>
    <property type="project" value="UniProtKB-KW"/>
</dbReference>
<dbReference type="HAMAP" id="MF_01211">
    <property type="entry name" value="DHODB_Fe_S_bind"/>
    <property type="match status" value="1"/>
</dbReference>
<evidence type="ECO:0000256" key="16">
    <source>
        <dbReference type="PIRSR" id="PIRSR006816-1"/>
    </source>
</evidence>
<keyword evidence="12 15" id="KW-0411">Iron-sulfur</keyword>
<dbReference type="GO" id="GO:0044205">
    <property type="term" value="P:'de novo' UMP biosynthetic process"/>
    <property type="evidence" value="ECO:0007669"/>
    <property type="project" value="UniProtKB-UniRule"/>
</dbReference>
<dbReference type="PROSITE" id="PS51384">
    <property type="entry name" value="FAD_FR"/>
    <property type="match status" value="1"/>
</dbReference>
<comment type="function">
    <text evidence="15">Responsible for channeling the electrons from the oxidation of dihydroorotate from the FMN redox center in the PyrD type B subunit to the ultimate electron acceptor NAD(+).</text>
</comment>
<dbReference type="GO" id="GO:0009055">
    <property type="term" value="F:electron transfer activity"/>
    <property type="evidence" value="ECO:0007669"/>
    <property type="project" value="UniProtKB-UniRule"/>
</dbReference>
<comment type="caution">
    <text evidence="19">The sequence shown here is derived from an EMBL/GenBank/DDBJ whole genome shotgun (WGS) entry which is preliminary data.</text>
</comment>
<comment type="cofactor">
    <cofactor evidence="17">
        <name>[2Fe-2S] cluster</name>
        <dbReference type="ChEBI" id="CHEBI:190135"/>
    </cofactor>
    <text evidence="17">Binds 1 [2Fe-2S] cluster per subunit.</text>
</comment>
<dbReference type="FunFam" id="2.10.240.10:FF:000001">
    <property type="entry name" value="Dihydroorotate dehydrogenase B (NAD(+)), electron transfer subunit"/>
    <property type="match status" value="1"/>
</dbReference>
<evidence type="ECO:0000256" key="4">
    <source>
        <dbReference type="ARBA" id="ARBA00022448"/>
    </source>
</evidence>
<evidence type="ECO:0000256" key="12">
    <source>
        <dbReference type="ARBA" id="ARBA00023014"/>
    </source>
</evidence>
<dbReference type="Pfam" id="PF10418">
    <property type="entry name" value="DHODB_Fe-S_bind"/>
    <property type="match status" value="1"/>
</dbReference>
<keyword evidence="8 15" id="KW-0274">FAD</keyword>
<accession>A0A0Q9Y2R7</accession>
<feature type="domain" description="FAD-binding FR-type" evidence="18">
    <location>
        <begin position="2"/>
        <end position="102"/>
    </location>
</feature>
<keyword evidence="11 15" id="KW-0408">Iron</keyword>
<dbReference type="InterPro" id="IPR012165">
    <property type="entry name" value="Cyt_c3_hydrogenase_gsu"/>
</dbReference>
<dbReference type="EMBL" id="LGPB01000137">
    <property type="protein sequence ID" value="KRG09779.1"/>
    <property type="molecule type" value="Genomic_DNA"/>
</dbReference>
<comment type="similarity">
    <text evidence="2 15">Belongs to the PyrK family.</text>
</comment>
<reference evidence="19 20" key="1">
    <citation type="submission" date="2015-06" db="EMBL/GenBank/DDBJ databases">
        <title>Genome sequencing project of Bacillus galactosidilyticus PL133.</title>
        <authorList>
            <person name="Gaiero J."/>
            <person name="Nicol R."/>
            <person name="Habash M."/>
        </authorList>
    </citation>
    <scope>NUCLEOTIDE SEQUENCE [LARGE SCALE GENOMIC DNA]</scope>
    <source>
        <strain evidence="19 20">PL133</strain>
    </source>
</reference>
<dbReference type="NCBIfam" id="NF000799">
    <property type="entry name" value="PRK00054.1-4"/>
    <property type="match status" value="1"/>
</dbReference>
<evidence type="ECO:0000256" key="17">
    <source>
        <dbReference type="PIRSR" id="PIRSR006816-2"/>
    </source>
</evidence>
<dbReference type="SUPFAM" id="SSF63380">
    <property type="entry name" value="Riboflavin synthase domain-like"/>
    <property type="match status" value="1"/>
</dbReference>
<protein>
    <recommendedName>
        <fullName evidence="13 15">Dihydroorotate dehydrogenase B (NAD(+)), electron transfer subunit</fullName>
    </recommendedName>
    <alternativeName>
        <fullName evidence="14 15">Dihydroorotate oxidase B, electron transfer subunit</fullName>
    </alternativeName>
</protein>
<keyword evidence="7 15" id="KW-0479">Metal-binding</keyword>
<keyword evidence="5 15" id="KW-0285">Flavoprotein</keyword>
<evidence type="ECO:0000256" key="9">
    <source>
        <dbReference type="ARBA" id="ARBA00022975"/>
    </source>
</evidence>
<dbReference type="InterPro" id="IPR017927">
    <property type="entry name" value="FAD-bd_FR_type"/>
</dbReference>
<dbReference type="UniPathway" id="UPA00070">
    <property type="reaction ID" value="UER00945"/>
</dbReference>
<evidence type="ECO:0000259" key="18">
    <source>
        <dbReference type="PROSITE" id="PS51384"/>
    </source>
</evidence>
<dbReference type="Gene3D" id="3.40.50.80">
    <property type="entry name" value="Nucleotide-binding domain of ferredoxin-NADP reductase (FNR) module"/>
    <property type="match status" value="1"/>
</dbReference>
<keyword evidence="6 15" id="KW-0001">2Fe-2S</keyword>
<dbReference type="Pfam" id="PF00175">
    <property type="entry name" value="NAD_binding_1"/>
    <property type="match status" value="1"/>
</dbReference>
<dbReference type="Gene3D" id="2.10.240.10">
    <property type="entry name" value="Dihydroorotate dehydrogenase, electron transfer subunit"/>
    <property type="match status" value="1"/>
</dbReference>
<gene>
    <name evidence="15" type="primary">pyrK</name>
    <name evidence="19" type="ORF">ACA29_21820</name>
</gene>
<evidence type="ECO:0000256" key="8">
    <source>
        <dbReference type="ARBA" id="ARBA00022827"/>
    </source>
</evidence>
<dbReference type="InterPro" id="IPR017938">
    <property type="entry name" value="Riboflavin_synthase-like_b-brl"/>
</dbReference>
<dbReference type="InterPro" id="IPR050353">
    <property type="entry name" value="PyrK_electron_transfer"/>
</dbReference>
<feature type="binding site" evidence="15 17">
    <location>
        <position position="229"/>
    </location>
    <ligand>
        <name>[2Fe-2S] cluster</name>
        <dbReference type="ChEBI" id="CHEBI:190135"/>
    </ligand>
</feature>
<evidence type="ECO:0000256" key="3">
    <source>
        <dbReference type="ARBA" id="ARBA00011669"/>
    </source>
</evidence>
<dbReference type="CDD" id="cd06218">
    <property type="entry name" value="DHOD_e_trans"/>
    <property type="match status" value="1"/>
</dbReference>
<feature type="binding site" evidence="15 17">
    <location>
        <position position="221"/>
    </location>
    <ligand>
        <name>[2Fe-2S] cluster</name>
        <dbReference type="ChEBI" id="CHEBI:190135"/>
    </ligand>
</feature>
<evidence type="ECO:0000256" key="1">
    <source>
        <dbReference type="ARBA" id="ARBA00004715"/>
    </source>
</evidence>
<dbReference type="Gene3D" id="2.40.30.10">
    <property type="entry name" value="Translation factors"/>
    <property type="match status" value="1"/>
</dbReference>
<evidence type="ECO:0000313" key="20">
    <source>
        <dbReference type="Proteomes" id="UP000053881"/>
    </source>
</evidence>
<dbReference type="SUPFAM" id="SSF52343">
    <property type="entry name" value="Ferredoxin reductase-like, C-terminal NADP-linked domain"/>
    <property type="match status" value="1"/>
</dbReference>
<comment type="cofactor">
    <cofactor evidence="15 16">
        <name>FAD</name>
        <dbReference type="ChEBI" id="CHEBI:57692"/>
    </cofactor>
    <text evidence="15 16">Binds 1 FAD per subunit.</text>
</comment>
<comment type="pathway">
    <text evidence="1 15">Pyrimidine metabolism; UMP biosynthesis via de novo pathway; orotate from (S)-dihydroorotate (NAD(+) route): step 1/1.</text>
</comment>
<evidence type="ECO:0000256" key="5">
    <source>
        <dbReference type="ARBA" id="ARBA00022630"/>
    </source>
</evidence>
<dbReference type="GO" id="GO:0016491">
    <property type="term" value="F:oxidoreductase activity"/>
    <property type="evidence" value="ECO:0007669"/>
    <property type="project" value="InterPro"/>
</dbReference>
<feature type="binding site" evidence="15 16">
    <location>
        <begin position="70"/>
        <end position="72"/>
    </location>
    <ligand>
        <name>FAD</name>
        <dbReference type="ChEBI" id="CHEBI:57692"/>
    </ligand>
</feature>